<evidence type="ECO:0000256" key="2">
    <source>
        <dbReference type="SAM" id="MobiDB-lite"/>
    </source>
</evidence>
<dbReference type="Pfam" id="PF12697">
    <property type="entry name" value="Abhydrolase_6"/>
    <property type="match status" value="1"/>
</dbReference>
<dbReference type="Gene3D" id="3.40.50.1820">
    <property type="entry name" value="alpha/beta hydrolase"/>
    <property type="match status" value="1"/>
</dbReference>
<dbReference type="InterPro" id="IPR000073">
    <property type="entry name" value="AB_hydrolase_1"/>
</dbReference>
<evidence type="ECO:0000256" key="1">
    <source>
        <dbReference type="ARBA" id="ARBA00022801"/>
    </source>
</evidence>
<dbReference type="PRINTS" id="PR00111">
    <property type="entry name" value="ABHYDROLASE"/>
</dbReference>
<dbReference type="GO" id="GO:0016787">
    <property type="term" value="F:hydrolase activity"/>
    <property type="evidence" value="ECO:0007669"/>
    <property type="project" value="UniProtKB-KW"/>
</dbReference>
<dbReference type="PANTHER" id="PTHR43798:SF31">
    <property type="entry name" value="AB HYDROLASE SUPERFAMILY PROTEIN YCLE"/>
    <property type="match status" value="1"/>
</dbReference>
<evidence type="ECO:0000313" key="5">
    <source>
        <dbReference type="Proteomes" id="UP000503017"/>
    </source>
</evidence>
<feature type="region of interest" description="Disordered" evidence="2">
    <location>
        <begin position="92"/>
        <end position="143"/>
    </location>
</feature>
<organism evidence="4 5">
    <name type="scientific">Mesorhizobium loti R88b</name>
    <dbReference type="NCBI Taxonomy" id="935548"/>
    <lineage>
        <taxon>Bacteria</taxon>
        <taxon>Pseudomonadati</taxon>
        <taxon>Pseudomonadota</taxon>
        <taxon>Alphaproteobacteria</taxon>
        <taxon>Hyphomicrobiales</taxon>
        <taxon>Phyllobacteriaceae</taxon>
        <taxon>Mesorhizobium</taxon>
    </lineage>
</organism>
<accession>A0A6M7WVQ1</accession>
<dbReference type="GO" id="GO:0016020">
    <property type="term" value="C:membrane"/>
    <property type="evidence" value="ECO:0007669"/>
    <property type="project" value="TreeGrafter"/>
</dbReference>
<proteinExistence type="predicted"/>
<dbReference type="EMBL" id="CP033367">
    <property type="protein sequence ID" value="QKD03938.1"/>
    <property type="molecule type" value="Genomic_DNA"/>
</dbReference>
<sequence length="459" mass="50976">MIPIVFMFRGEYGLIVMIWGGRGQQSRHEQSSVFAYSQQSGFAGTRLQLHRALSAIRWLRVRLDGEDAALPAGSADTHDRLDRRRHCRLRRLDPDQPRDSRGLGDEWRATQSLSRRRRHGSDRSGDAVLVPHPADDQGGQAHQPGQVGILETRLHRQPRLGQACRPQARRLMHPKGSAEALTQEILIRLDDRYAAMFVRIWRPAGTPRATVFCLHGFTGNGADFDYLATFLCRNGFLVICPDLLGRGRSAYLGSGYDINVYTKCLRALGEFAGTENHFIGTSWGGTILLLFLQMTGSRGSKIVLNDVPMRGGPKVDAMRNEVLAESALTFPTRAAAKDYVSATRAVMGPVEDTVFDRYVENRISAGTDVFRLAYDPSTTGNFGALAGREYDLFPIVAKIDARTLMMHGRGSRVLDREAIERTRLARPDLWLIDNMDAGDPPSLMTLDQALLILGFLSAA</sequence>
<dbReference type="InterPro" id="IPR029058">
    <property type="entry name" value="AB_hydrolase_fold"/>
</dbReference>
<gene>
    <name evidence="4" type="ORF">EB235_22620</name>
</gene>
<name>A0A6M7WVQ1_RHILI</name>
<reference evidence="4 5" key="1">
    <citation type="submission" date="2018-10" db="EMBL/GenBank/DDBJ databases">
        <authorList>
            <person name="Perry B.J."/>
            <person name="Sullivan J.T."/>
            <person name="Murphy R.J.T."/>
            <person name="Ramsay J.P."/>
            <person name="Ronson C.W."/>
        </authorList>
    </citation>
    <scope>NUCLEOTIDE SEQUENCE [LARGE SCALE GENOMIC DNA]</scope>
    <source>
        <strain evidence="4 5">R88b</strain>
    </source>
</reference>
<protein>
    <submittedName>
        <fullName evidence="4">Alpha/beta hydrolase</fullName>
    </submittedName>
</protein>
<dbReference type="InterPro" id="IPR050266">
    <property type="entry name" value="AB_hydrolase_sf"/>
</dbReference>
<dbReference type="SUPFAM" id="SSF53474">
    <property type="entry name" value="alpha/beta-Hydrolases"/>
    <property type="match status" value="1"/>
</dbReference>
<dbReference type="Proteomes" id="UP000503017">
    <property type="component" value="Chromosome"/>
</dbReference>
<evidence type="ECO:0000259" key="3">
    <source>
        <dbReference type="Pfam" id="PF12697"/>
    </source>
</evidence>
<feature type="compositionally biased region" description="Basic and acidic residues" evidence="2">
    <location>
        <begin position="92"/>
        <end position="108"/>
    </location>
</feature>
<dbReference type="AlphaFoldDB" id="A0A6M7WVQ1"/>
<evidence type="ECO:0000313" key="4">
    <source>
        <dbReference type="EMBL" id="QKD03938.1"/>
    </source>
</evidence>
<dbReference type="PANTHER" id="PTHR43798">
    <property type="entry name" value="MONOACYLGLYCEROL LIPASE"/>
    <property type="match status" value="1"/>
</dbReference>
<keyword evidence="1 4" id="KW-0378">Hydrolase</keyword>
<feature type="domain" description="AB hydrolase-1" evidence="3">
    <location>
        <begin position="211"/>
        <end position="420"/>
    </location>
</feature>